<dbReference type="SUPFAM" id="SSF103473">
    <property type="entry name" value="MFS general substrate transporter"/>
    <property type="match status" value="1"/>
</dbReference>
<accession>W7IU02</accession>
<feature type="transmembrane region" description="Helical" evidence="7">
    <location>
        <begin position="270"/>
        <end position="302"/>
    </location>
</feature>
<dbReference type="STRING" id="909613.UO65_0242"/>
<dbReference type="RefSeq" id="WP_084175211.1">
    <property type="nucleotide sequence ID" value="NZ_AYXG01000005.1"/>
</dbReference>
<dbReference type="InterPro" id="IPR020846">
    <property type="entry name" value="MFS_dom"/>
</dbReference>
<sequence length="411" mass="40722">MTPPPPRSRTGLLVLSAASFVTILTEALPAGVLPALSADLAIGESRAGLFVTGYALAAAVTAIPVTALTLRVPRRALLVALLVAFAATNLVTAVSGSFPLSLAARVLSGVAAGVLWALVPGYAARLDPQRSGRAIATALAGMTIGLSLGIPAGTALADLVGWRVTFGLLSGMAAVLAVVGLRVLPPVAAPPPTRGAGMAAVLRTPGVAAVNGASVAVVLGFYVLYTYIAPFVAGRGVAAGTVLFVFGLGSLAGVWAAGATADRAPRLTTLTVLGLCALCLAGFGVVASSAPALLGCAALWGLTHGAVPVLMQTAGVRAAPHAADTANSIWVTGWNIGMAGGSLLGGAVLDTAGVAATPWVAAGLATVGVVVVALARRTGFPPARSVRAGQERLVEQQHRERAEPTGSDTGL</sequence>
<feature type="transmembrane region" description="Helical" evidence="7">
    <location>
        <begin position="102"/>
        <end position="123"/>
    </location>
</feature>
<dbReference type="EMBL" id="AYXG01000005">
    <property type="protein sequence ID" value="EWC64405.1"/>
    <property type="molecule type" value="Genomic_DNA"/>
</dbReference>
<dbReference type="PANTHER" id="PTHR43124">
    <property type="entry name" value="PURINE EFFLUX PUMP PBUE"/>
    <property type="match status" value="1"/>
</dbReference>
<feature type="domain" description="Major facilitator superfamily (MFS) profile" evidence="8">
    <location>
        <begin position="11"/>
        <end position="380"/>
    </location>
</feature>
<dbReference type="CDD" id="cd17324">
    <property type="entry name" value="MFS_NepI_like"/>
    <property type="match status" value="1"/>
</dbReference>
<feature type="compositionally biased region" description="Basic and acidic residues" evidence="6">
    <location>
        <begin position="389"/>
        <end position="403"/>
    </location>
</feature>
<dbReference type="eggNOG" id="COG2814">
    <property type="taxonomic scope" value="Bacteria"/>
</dbReference>
<feature type="transmembrane region" description="Helical" evidence="7">
    <location>
        <begin position="162"/>
        <end position="184"/>
    </location>
</feature>
<feature type="transmembrane region" description="Helical" evidence="7">
    <location>
        <begin position="47"/>
        <end position="70"/>
    </location>
</feature>
<reference evidence="9 10" key="1">
    <citation type="journal article" date="2014" name="Genome Announc.">
        <title>Draft Genome Sequence of the Antitrypanosomally Active Sponge-Associated Bacterium Actinokineospora sp. Strain EG49.</title>
        <authorList>
            <person name="Harjes J."/>
            <person name="Ryu T."/>
            <person name="Abdelmohsen U.R."/>
            <person name="Moitinho-Silva L."/>
            <person name="Horn H."/>
            <person name="Ravasi T."/>
            <person name="Hentschel U."/>
        </authorList>
    </citation>
    <scope>NUCLEOTIDE SEQUENCE [LARGE SCALE GENOMIC DNA]</scope>
    <source>
        <strain evidence="9 10">EG49</strain>
    </source>
</reference>
<dbReference type="InterPro" id="IPR050189">
    <property type="entry name" value="MFS_Efflux_Transporters"/>
</dbReference>
<feature type="transmembrane region" description="Helical" evidence="7">
    <location>
        <begin position="77"/>
        <end position="96"/>
    </location>
</feature>
<feature type="transmembrane region" description="Helical" evidence="7">
    <location>
        <begin position="205"/>
        <end position="225"/>
    </location>
</feature>
<name>W7IU02_9PSEU</name>
<dbReference type="GO" id="GO:0022857">
    <property type="term" value="F:transmembrane transporter activity"/>
    <property type="evidence" value="ECO:0007669"/>
    <property type="project" value="InterPro"/>
</dbReference>
<evidence type="ECO:0000256" key="1">
    <source>
        <dbReference type="ARBA" id="ARBA00004651"/>
    </source>
</evidence>
<dbReference type="OrthoDB" id="2810795at2"/>
<protein>
    <submittedName>
        <fullName evidence="9">Major facilitator family transporter</fullName>
    </submittedName>
</protein>
<evidence type="ECO:0000256" key="7">
    <source>
        <dbReference type="SAM" id="Phobius"/>
    </source>
</evidence>
<keyword evidence="4 7" id="KW-1133">Transmembrane helix</keyword>
<keyword evidence="5 7" id="KW-0472">Membrane</keyword>
<evidence type="ECO:0000313" key="10">
    <source>
        <dbReference type="Proteomes" id="UP000019277"/>
    </source>
</evidence>
<keyword evidence="2" id="KW-1003">Cell membrane</keyword>
<comment type="caution">
    <text evidence="9">The sequence shown here is derived from an EMBL/GenBank/DDBJ whole genome shotgun (WGS) entry which is preliminary data.</text>
</comment>
<evidence type="ECO:0000256" key="6">
    <source>
        <dbReference type="SAM" id="MobiDB-lite"/>
    </source>
</evidence>
<feature type="transmembrane region" description="Helical" evidence="7">
    <location>
        <begin position="356"/>
        <end position="375"/>
    </location>
</feature>
<dbReference type="Proteomes" id="UP000019277">
    <property type="component" value="Unassembled WGS sequence"/>
</dbReference>
<dbReference type="PANTHER" id="PTHR43124:SF3">
    <property type="entry name" value="CHLORAMPHENICOL EFFLUX PUMP RV0191"/>
    <property type="match status" value="1"/>
</dbReference>
<dbReference type="GO" id="GO:0005886">
    <property type="term" value="C:plasma membrane"/>
    <property type="evidence" value="ECO:0007669"/>
    <property type="project" value="UniProtKB-SubCell"/>
</dbReference>
<keyword evidence="3 7" id="KW-0812">Transmembrane</keyword>
<dbReference type="Gene3D" id="1.20.1250.20">
    <property type="entry name" value="MFS general substrate transporter like domains"/>
    <property type="match status" value="1"/>
</dbReference>
<comment type="subcellular location">
    <subcellularLocation>
        <location evidence="1">Cell membrane</location>
        <topology evidence="1">Multi-pass membrane protein</topology>
    </subcellularLocation>
</comment>
<dbReference type="AlphaFoldDB" id="W7IU02"/>
<evidence type="ECO:0000313" key="9">
    <source>
        <dbReference type="EMBL" id="EWC64405.1"/>
    </source>
</evidence>
<organism evidence="9 10">
    <name type="scientific">Actinokineospora spheciospongiae</name>
    <dbReference type="NCBI Taxonomy" id="909613"/>
    <lineage>
        <taxon>Bacteria</taxon>
        <taxon>Bacillati</taxon>
        <taxon>Actinomycetota</taxon>
        <taxon>Actinomycetes</taxon>
        <taxon>Pseudonocardiales</taxon>
        <taxon>Pseudonocardiaceae</taxon>
        <taxon>Actinokineospora</taxon>
    </lineage>
</organism>
<feature type="transmembrane region" description="Helical" evidence="7">
    <location>
        <begin position="237"/>
        <end position="258"/>
    </location>
</feature>
<feature type="transmembrane region" description="Helical" evidence="7">
    <location>
        <begin position="135"/>
        <end position="156"/>
    </location>
</feature>
<evidence type="ECO:0000256" key="2">
    <source>
        <dbReference type="ARBA" id="ARBA00022475"/>
    </source>
</evidence>
<keyword evidence="10" id="KW-1185">Reference proteome</keyword>
<proteinExistence type="predicted"/>
<dbReference type="InterPro" id="IPR011701">
    <property type="entry name" value="MFS"/>
</dbReference>
<feature type="region of interest" description="Disordered" evidence="6">
    <location>
        <begin position="385"/>
        <end position="411"/>
    </location>
</feature>
<evidence type="ECO:0000256" key="3">
    <source>
        <dbReference type="ARBA" id="ARBA00022692"/>
    </source>
</evidence>
<evidence type="ECO:0000259" key="8">
    <source>
        <dbReference type="PROSITE" id="PS50850"/>
    </source>
</evidence>
<dbReference type="PROSITE" id="PS50850">
    <property type="entry name" value="MFS"/>
    <property type="match status" value="1"/>
</dbReference>
<gene>
    <name evidence="9" type="ORF">UO65_0242</name>
</gene>
<evidence type="ECO:0000256" key="5">
    <source>
        <dbReference type="ARBA" id="ARBA00023136"/>
    </source>
</evidence>
<dbReference type="InterPro" id="IPR036259">
    <property type="entry name" value="MFS_trans_sf"/>
</dbReference>
<dbReference type="Pfam" id="PF07690">
    <property type="entry name" value="MFS_1"/>
    <property type="match status" value="1"/>
</dbReference>
<evidence type="ECO:0000256" key="4">
    <source>
        <dbReference type="ARBA" id="ARBA00022989"/>
    </source>
</evidence>